<reference evidence="1" key="1">
    <citation type="submission" date="2022-03" db="EMBL/GenBank/DDBJ databases">
        <title>Genomic analyses of argali, domestic sheep and their hybrids provide insights into chromosomal evolution, heterosis and genetic basis of agronomic traits.</title>
        <authorList>
            <person name="Li M."/>
        </authorList>
    </citation>
    <scope>NUCLEOTIDE SEQUENCE</scope>
    <source>
        <strain evidence="1">F1 hybrid</strain>
    </source>
</reference>
<accession>A0ACB9UVM8</accession>
<dbReference type="Proteomes" id="UP001057279">
    <property type="component" value="Linkage Group LG10"/>
</dbReference>
<evidence type="ECO:0000313" key="2">
    <source>
        <dbReference type="Proteomes" id="UP001057279"/>
    </source>
</evidence>
<name>A0ACB9UVM8_9CETA</name>
<keyword evidence="2" id="KW-1185">Reference proteome</keyword>
<evidence type="ECO:0000313" key="1">
    <source>
        <dbReference type="EMBL" id="KAI4581563.1"/>
    </source>
</evidence>
<comment type="caution">
    <text evidence="1">The sequence shown here is derived from an EMBL/GenBank/DDBJ whole genome shotgun (WGS) entry which is preliminary data.</text>
</comment>
<sequence length="2307" mass="260520">MLPVSAEVKTSPLQKANFCSRLFVWWLNPLFKIGHKQKLEPDDMYSVLPEDHSQRLGEELQGYWDQEVKRAQKDAQEPSLVKAIVKCYWKSYLIWGMFTFLEEGTKVVQPIFLGKMVSYVENYDPSDSAALQEAYGYAAGLSACVLIWAVLHHLYFYHMQRVGMRLRVAMCHMIYRKALRLSSSAKRKTTTGQVVNLLSNDVNRFDQHEVRLLLSFRVEYDLVFAVEKPQPIREVTMFLHYLWVGPLQAITVTALLWMEIGMSCLAGMAVLIILLLLQSCFGKLFSSLRSKTAALTDDRISTMSEAISGIKTIKMNAWEKSFIDLISRLRRKEISKILKSSYLRGMNLASFFAVSKIMIFVTFITNDLLDNRITASQVFVVVTLFEALRFSNTLYFPMAIEKVSEAIVSIQRIENFLLLDEIPQLNTQLASDGERIVHMNDFTASWDKKSGTPTLQDLFLIARPGELLAVVGPVGAGKSSLLSAVLGELPPSQGQVSVHGRIAYAPQQPWVFSGTVRSNILFGKKYEKDRYEEVIKACALGETENIEVTLPLEDRLEGKVGIKTYNDYFTAGAQWFILIFLILVNIAAQVAYILQDWWLAYWANLQSALYFGVYGKGETGVMLDLNWYLGAYSGLTVSTILFGITRSLLIFYVLVNSSQTLHNKMLWSSLRAPVSFFYRNPIGRILNRFSKDIGHMDDLLPLIFQDFIQTFLLVVGVVGVMVAAIPWTAIPVIPLGIIFFVLRWYFLRTSRDVKRLECTTRSPVFSHLASSLRGLWTIRAYKAEQRFQELFDTYQDLHSEVWFLLLTTSRWLAVYLDVICAISVTVVAFGALILVENLSSYTSMLSCHPPAFPPQTASFFSTDLILTGLGELLREPEHSPRQSTPAGAMGKWHSAGLREGAEGLLSARLGIVGRTGAGKSSLIAALFRLSEPEGGVWIDEIRTTGIGLHDLRKKMSVALQEPVLFTGTMRKNLDPYNEYLEEELWNVLEEVQLKEAIKALPSGLDTELAESGLNLSIGQRQLVCLARTVLRKNQILILDKATSNVDPSLPFLSSLKYINFSDFRTDELIQKKIHEKFPQCTVLTITHRLSTVIDYEWILVLDSGRLKEYTRPYDLLQKTDTLFYKMVQKLGKAEASALTERAKQEQRERHCGQSSALRLFKPAPAGTMPPLHPTVKPNPLQKANLCSRLFFWWLNPLFKTGHKRKLEEDDMYPVLPEDRSQHLGEELQGYWDQEVSRAQQDAWEPSLMKAIIKCYGKSYLVLGMLTFLEEGTRVVQPIFLGKMVSYVENYDPTDSAALHEAYGYAAGLSACVLVWAVLHHLYFYHMQRVGMRLRVAVCHMIYRKSLCLSSSAMGKTTTGQIVNLLSNDANRFDQHEVRPLLSFKVEYDLVFAVEKPQPIREVTMFLHYLWVGPLQAIAVTALLWMEIGMSCLAGMAVLIILLLLQSCFGKLFSSLRYRHPKGKVDLNYVFIKPHSPSSICERTVAGDEGPDGDEIDLKQVPEGWRSKTAALTDDRISTMSEVISGIKTIKMNAWEKSFIDVISRLRSKIMIFVTFITNDLLDNRITASQVFVVVTLFEALRFSSTLYFPMAVEKVSEAIVSIQRIENFLLLDEIPQLNTQLASDGKRIVDMNNFTASWDKKSGTPTLQDFVLIVRPGELLAVVGPVGAGKSLLLRAVLGELPPSQGQVSVHGRIAYVPQQPWVFSGTVRSNILFGKKYEKDRYEEVIKACALGETENIEVTLPLEDRLEGKVGIKTYSDYFTAGAQWFILIFLILVNIAAQVAYVLQDWWLAYWANLQSALYLGVYGKGETIVMLHLNWYLGAYSGLTVSTILFGITRSLLIFYVLVNSSQTLHNKMLWSILRAPVLFFYRNPIGRILNRFSKDIGHMDDLLPLIFQDFIQTFLLVVGVVGVMVAAIPWTAIPVIPLGIIFFVLRWYFLRTSRDVKRLECTTRSPVFSHVASSLRGLWTIRAYKAEQRFQELFDAYQDLHSDVICAIFATVVAFGALILVENLSSYTSTLSCHPPALPPQTTFFSTDLILTGLGELLREPEHSPKSTPAGAMGLSEPEGGVWIDGIRITRIGLHDLRKKMSVALQVQLKEAIKALPSGLNTELAESGFNLSIGQRQLVCLARVVLRKNQILILDKATSNVDPSLPFLSSLKYINFCDFRTDELIHKKIREKFAQCTVLTITHKLSTVIDCERILVLDSGNKVEYDEPYELLQDGDSLLYNMVQQLGEAEATVLTERAKQLPPPHHTPSNFQKKVDCHQDKSGIHNTLTLYSGWCLNMRFVKAISTVHGVKKVYSEIE</sequence>
<dbReference type="EMBL" id="CM043035">
    <property type="protein sequence ID" value="KAI4581563.1"/>
    <property type="molecule type" value="Genomic_DNA"/>
</dbReference>
<gene>
    <name evidence="1" type="ORF">MJG53_010006</name>
</gene>
<protein>
    <submittedName>
        <fullName evidence="1">Uncharacterized protein</fullName>
    </submittedName>
</protein>
<proteinExistence type="predicted"/>
<organism evidence="1 2">
    <name type="scientific">Ovis ammon polii x Ovis aries</name>
    <dbReference type="NCBI Taxonomy" id="2918886"/>
    <lineage>
        <taxon>Eukaryota</taxon>
        <taxon>Metazoa</taxon>
        <taxon>Chordata</taxon>
        <taxon>Craniata</taxon>
        <taxon>Vertebrata</taxon>
        <taxon>Euteleostomi</taxon>
        <taxon>Mammalia</taxon>
        <taxon>Eutheria</taxon>
        <taxon>Laurasiatheria</taxon>
        <taxon>Artiodactyla</taxon>
        <taxon>Ruminantia</taxon>
        <taxon>Pecora</taxon>
        <taxon>Bovidae</taxon>
        <taxon>Caprinae</taxon>
        <taxon>Ovis</taxon>
    </lineage>
</organism>